<evidence type="ECO:0000256" key="4">
    <source>
        <dbReference type="ARBA" id="ARBA00017273"/>
    </source>
</evidence>
<dbReference type="Pfam" id="PF01336">
    <property type="entry name" value="tRNA_anti-codon"/>
    <property type="match status" value="1"/>
</dbReference>
<dbReference type="Pfam" id="PF07733">
    <property type="entry name" value="DNA_pol3_alpha"/>
    <property type="match status" value="1"/>
</dbReference>
<dbReference type="InterPro" id="IPR040982">
    <property type="entry name" value="DNA_pol3_finger"/>
</dbReference>
<evidence type="ECO:0000256" key="8">
    <source>
        <dbReference type="ARBA" id="ARBA00022705"/>
    </source>
</evidence>
<name>A0ABS7PU40_9SPHN</name>
<dbReference type="Proteomes" id="UP000706039">
    <property type="component" value="Unassembled WGS sequence"/>
</dbReference>
<keyword evidence="7 13" id="KW-0548">Nucleotidyltransferase</keyword>
<accession>A0ABS7PU40</accession>
<keyword evidence="6 13" id="KW-0808">Transferase</keyword>
<keyword evidence="5 13" id="KW-0963">Cytoplasm</keyword>
<evidence type="ECO:0000256" key="3">
    <source>
        <dbReference type="ARBA" id="ARBA00012417"/>
    </source>
</evidence>
<dbReference type="Pfam" id="PF14579">
    <property type="entry name" value="HHH_6"/>
    <property type="match status" value="1"/>
</dbReference>
<evidence type="ECO:0000256" key="12">
    <source>
        <dbReference type="ARBA" id="ARBA00049244"/>
    </source>
</evidence>
<comment type="similarity">
    <text evidence="2 13">Belongs to the DNA polymerase type-C family. DnaE2 subfamily.</text>
</comment>
<dbReference type="CDD" id="cd04485">
    <property type="entry name" value="DnaE_OBF"/>
    <property type="match status" value="1"/>
</dbReference>
<reference evidence="15 16" key="1">
    <citation type="submission" date="2021-08" db="EMBL/GenBank/DDBJ databases">
        <authorList>
            <person name="Tuo L."/>
        </authorList>
    </citation>
    <scope>NUCLEOTIDE SEQUENCE [LARGE SCALE GENOMIC DNA]</scope>
    <source>
        <strain evidence="15 16">JCM 31229</strain>
    </source>
</reference>
<gene>
    <name evidence="13" type="primary">dnaE2</name>
    <name evidence="15" type="ORF">K7G82_19545</name>
</gene>
<evidence type="ECO:0000256" key="6">
    <source>
        <dbReference type="ARBA" id="ARBA00022679"/>
    </source>
</evidence>
<dbReference type="InterPro" id="IPR011708">
    <property type="entry name" value="DNA_pol3_alpha_NTPase_dom"/>
</dbReference>
<evidence type="ECO:0000313" key="15">
    <source>
        <dbReference type="EMBL" id="MBY8824509.1"/>
    </source>
</evidence>
<dbReference type="NCBIfam" id="NF004225">
    <property type="entry name" value="PRK05672.1"/>
    <property type="match status" value="1"/>
</dbReference>
<dbReference type="CDD" id="cd07434">
    <property type="entry name" value="PHP_PolIIIA_DnaE2"/>
    <property type="match status" value="1"/>
</dbReference>
<dbReference type="Pfam" id="PF02811">
    <property type="entry name" value="PHP"/>
    <property type="match status" value="1"/>
</dbReference>
<evidence type="ECO:0000256" key="13">
    <source>
        <dbReference type="HAMAP-Rule" id="MF_01902"/>
    </source>
</evidence>
<evidence type="ECO:0000259" key="14">
    <source>
        <dbReference type="SMART" id="SM00481"/>
    </source>
</evidence>
<evidence type="ECO:0000256" key="11">
    <source>
        <dbReference type="ARBA" id="ARBA00023204"/>
    </source>
</evidence>
<evidence type="ECO:0000256" key="10">
    <source>
        <dbReference type="ARBA" id="ARBA00022932"/>
    </source>
</evidence>
<evidence type="ECO:0000256" key="1">
    <source>
        <dbReference type="ARBA" id="ARBA00004496"/>
    </source>
</evidence>
<dbReference type="InterPro" id="IPR003141">
    <property type="entry name" value="Pol/His_phosphatase_N"/>
</dbReference>
<dbReference type="SUPFAM" id="SSF89550">
    <property type="entry name" value="PHP domain-like"/>
    <property type="match status" value="1"/>
</dbReference>
<dbReference type="Gene3D" id="3.20.20.140">
    <property type="entry name" value="Metal-dependent hydrolases"/>
    <property type="match status" value="1"/>
</dbReference>
<dbReference type="InterPro" id="IPR023073">
    <property type="entry name" value="DnaE2"/>
</dbReference>
<keyword evidence="10 13" id="KW-0239">DNA-directed DNA polymerase</keyword>
<dbReference type="InterPro" id="IPR004365">
    <property type="entry name" value="NA-bd_OB_tRNA"/>
</dbReference>
<dbReference type="Pfam" id="PF17657">
    <property type="entry name" value="DNA_pol3_finger"/>
    <property type="match status" value="1"/>
</dbReference>
<dbReference type="InterPro" id="IPR004805">
    <property type="entry name" value="DnaE2/DnaE/PolC"/>
</dbReference>
<keyword evidence="16" id="KW-1185">Reference proteome</keyword>
<keyword evidence="11 13" id="KW-0234">DNA repair</keyword>
<keyword evidence="9 13" id="KW-0227">DNA damage</keyword>
<dbReference type="InterPro" id="IPR004013">
    <property type="entry name" value="PHP_dom"/>
</dbReference>
<protein>
    <recommendedName>
        <fullName evidence="4 13">Error-prone DNA polymerase</fullName>
        <ecNumber evidence="3 13">2.7.7.7</ecNumber>
    </recommendedName>
</protein>
<evidence type="ECO:0000256" key="7">
    <source>
        <dbReference type="ARBA" id="ARBA00022695"/>
    </source>
</evidence>
<dbReference type="EMBL" id="JAINVV010000009">
    <property type="protein sequence ID" value="MBY8824509.1"/>
    <property type="molecule type" value="Genomic_DNA"/>
</dbReference>
<dbReference type="InterPro" id="IPR016195">
    <property type="entry name" value="Pol/histidinol_Pase-like"/>
</dbReference>
<comment type="function">
    <text evidence="13">DNA polymerase involved in damage-induced mutagenesis and translesion synthesis (TLS). It is not the major replicative DNA polymerase.</text>
</comment>
<organism evidence="15 16">
    <name type="scientific">Sphingomonas colocasiae</name>
    <dbReference type="NCBI Taxonomy" id="1848973"/>
    <lineage>
        <taxon>Bacteria</taxon>
        <taxon>Pseudomonadati</taxon>
        <taxon>Pseudomonadota</taxon>
        <taxon>Alphaproteobacteria</taxon>
        <taxon>Sphingomonadales</taxon>
        <taxon>Sphingomonadaceae</taxon>
        <taxon>Sphingomonas</taxon>
    </lineage>
</organism>
<dbReference type="PANTHER" id="PTHR32294:SF4">
    <property type="entry name" value="ERROR-PRONE DNA POLYMERASE"/>
    <property type="match status" value="1"/>
</dbReference>
<dbReference type="NCBIfam" id="TIGR00594">
    <property type="entry name" value="polc"/>
    <property type="match status" value="1"/>
</dbReference>
<dbReference type="GO" id="GO:0003887">
    <property type="term" value="F:DNA-directed DNA polymerase activity"/>
    <property type="evidence" value="ECO:0007669"/>
    <property type="project" value="UniProtKB-EC"/>
</dbReference>
<dbReference type="Gene3D" id="1.10.150.870">
    <property type="match status" value="1"/>
</dbReference>
<comment type="catalytic activity">
    <reaction evidence="12 13">
        <text>DNA(n) + a 2'-deoxyribonucleoside 5'-triphosphate = DNA(n+1) + diphosphate</text>
        <dbReference type="Rhea" id="RHEA:22508"/>
        <dbReference type="Rhea" id="RHEA-COMP:17339"/>
        <dbReference type="Rhea" id="RHEA-COMP:17340"/>
        <dbReference type="ChEBI" id="CHEBI:33019"/>
        <dbReference type="ChEBI" id="CHEBI:61560"/>
        <dbReference type="ChEBI" id="CHEBI:173112"/>
        <dbReference type="EC" id="2.7.7.7"/>
    </reaction>
</comment>
<comment type="caution">
    <text evidence="15">The sequence shown here is derived from an EMBL/GenBank/DDBJ whole genome shotgun (WGS) entry which is preliminary data.</text>
</comment>
<dbReference type="RefSeq" id="WP_222991611.1">
    <property type="nucleotide sequence ID" value="NZ_JAINVV010000009.1"/>
</dbReference>
<dbReference type="SMART" id="SM00481">
    <property type="entry name" value="POLIIIAc"/>
    <property type="match status" value="1"/>
</dbReference>
<evidence type="ECO:0000256" key="5">
    <source>
        <dbReference type="ARBA" id="ARBA00022490"/>
    </source>
</evidence>
<evidence type="ECO:0000256" key="9">
    <source>
        <dbReference type="ARBA" id="ARBA00022763"/>
    </source>
</evidence>
<dbReference type="HAMAP" id="MF_01902">
    <property type="entry name" value="DNApol_error_prone"/>
    <property type="match status" value="1"/>
</dbReference>
<keyword evidence="8 13" id="KW-0235">DNA replication</keyword>
<dbReference type="EC" id="2.7.7.7" evidence="3 13"/>
<proteinExistence type="inferred from homology"/>
<dbReference type="InterPro" id="IPR029460">
    <property type="entry name" value="DNAPol_HHH"/>
</dbReference>
<comment type="subcellular location">
    <subcellularLocation>
        <location evidence="1 13">Cytoplasm</location>
    </subcellularLocation>
</comment>
<sequence>MPDKPLTPGLRVLAIAKLPGFVPNPPTPYVELGVTTPYSFLRGASPAVQLAEHAYNLGYHALGVADRNTMAGVVRMDMNVSGGGMKPLIGCRLDLVDAPSFLAYPRDRAAYGRLCTLLSRGKMRDLDGEWQAKGECHLTLAMLAAHSEDVQLIVMPPDDLDGFGEELARLTAMLPTLKHVAAAYLYRGDDKARINRLDAIARTHRLSILATNDVHYATPDRRPLQDVMTCIREKTIIARAGFLLHANAERHLRSPAEMIELFRRWPHAIAATREVADACRFALQELRYEYPDDPIPEGRTPQQHLEALTWEGANWRYPKGLPEKVEVAIRKELDLIRRLDIARYFITVYDIVAFARGLDPPILCQGRGSAANSAVCYCLAITNVDPEHVSLLFERFISVVTRDDGSITCDAPDIDVDFEHERREEVIQHIYSRYGRDHAGLCATVIHYRPRSAVREVGKAMGLSEDITSAMARTVWGSWGSEVDEAKVREAGLDLSDPMLRRVIAITNQLMELPRHLSQHVGGFILTRNPLIENVPIGNGAMADRSFIEWDKDDIDYLELLKVDVLALGMLTCIRKAFDLIETKHGEHCDLANIPPDDETVYDMLCAGESLGVFQVESRAQMNMLPRLKPRTYYDLVVEVAIVRPGPIQGDMVHPYLRRRNGIETVEYPSPSPDKGPPDELRKILARTLGVPIFQEQAMQIAMDAAEFSPEEATELRRAMATFRSRGTIGKLEEKMVGRMIGRGYDPEFARRCFDQIKGFGDYGFPESHAASFAHLVYVSSWIKCYYPEVFAAALLNSQPMGFYAPAQIVRDARENGVEVLPPDVNMSEWDNTLEPIGRLHDHWPHYPPPTSIFGRWKTARDARMRKDRLGMRYALRLGFRQIDGIGEDVAQAIMQARDTPFADVEDLKARSRIHVAAIRKLAAADAFRSMGLDRRQALWDSRALRQAPDLPLFAFADARDEGVEAQPVMLPQTPLSEHVVSDYQTLRLSLKAHPLEFLRGHYDHRRFIRNDRLAMMKSGNKVAVSGLVLVRQRPGTASGVCFVTLEDETGIANLVVWPKVFEQYRKVVMTARLMEARGYVQTDETVVHVVVQELVDATGTLAALSDDLLRAEVARADHVVKPLPVGLHRHPRNVSIIPKSRDFH</sequence>
<evidence type="ECO:0000313" key="16">
    <source>
        <dbReference type="Proteomes" id="UP000706039"/>
    </source>
</evidence>
<evidence type="ECO:0000256" key="2">
    <source>
        <dbReference type="ARBA" id="ARBA00007391"/>
    </source>
</evidence>
<dbReference type="PANTHER" id="PTHR32294">
    <property type="entry name" value="DNA POLYMERASE III SUBUNIT ALPHA"/>
    <property type="match status" value="1"/>
</dbReference>
<feature type="domain" description="Polymerase/histidinol phosphatase N-terminal" evidence="14">
    <location>
        <begin position="30"/>
        <end position="97"/>
    </location>
</feature>